<reference evidence="1 2" key="1">
    <citation type="journal article" date="2017" name="ISME J.">
        <title>Grape pomace compost harbors organohalide-respiring Dehalogenimonas species with novel reductive dehalogenase genes.</title>
        <authorList>
            <person name="Yang Y."/>
            <person name="Higgins S.A."/>
            <person name="Yan J."/>
            <person name="Simsir B."/>
            <person name="Chourey K."/>
            <person name="Iyer R."/>
            <person name="Hettich R.L."/>
            <person name="Baldwin B."/>
            <person name="Ogles D.M."/>
            <person name="Loffler F.E."/>
        </authorList>
    </citation>
    <scope>NUCLEOTIDE SEQUENCE [LARGE SCALE GENOMIC DNA]</scope>
    <source>
        <strain evidence="1 2">GP</strain>
    </source>
</reference>
<dbReference type="EMBL" id="JQAN02000001">
    <property type="protein sequence ID" value="PPD59156.1"/>
    <property type="molecule type" value="Genomic_DNA"/>
</dbReference>
<dbReference type="Proteomes" id="UP000235653">
    <property type="component" value="Unassembled WGS sequence"/>
</dbReference>
<dbReference type="Pfam" id="PF14412">
    <property type="entry name" value="AHH"/>
    <property type="match status" value="1"/>
</dbReference>
<dbReference type="OrthoDB" id="2972467at2"/>
<evidence type="ECO:0000313" key="1">
    <source>
        <dbReference type="EMBL" id="PPD59156.1"/>
    </source>
</evidence>
<dbReference type="AlphaFoldDB" id="A0A2P5PA18"/>
<comment type="caution">
    <text evidence="1">The sequence shown here is derived from an EMBL/GenBank/DDBJ whole genome shotgun (WGS) entry which is preliminary data.</text>
</comment>
<dbReference type="InterPro" id="IPR032871">
    <property type="entry name" value="AHH_dom_containing"/>
</dbReference>
<accession>A0A2P5PA18</accession>
<name>A0A2P5PA18_9CHLR</name>
<protein>
    <submittedName>
        <fullName evidence="1">Uncharacterized protein</fullName>
    </submittedName>
</protein>
<organism evidence="1 2">
    <name type="scientific">Dehalogenimonas etheniformans</name>
    <dbReference type="NCBI Taxonomy" id="1536648"/>
    <lineage>
        <taxon>Bacteria</taxon>
        <taxon>Bacillati</taxon>
        <taxon>Chloroflexota</taxon>
        <taxon>Dehalococcoidia</taxon>
        <taxon>Dehalococcoidales</taxon>
        <taxon>Dehalococcoidaceae</taxon>
        <taxon>Dehalogenimonas</taxon>
    </lineage>
</organism>
<sequence>MPANVINAVAGVFNPKLSKAAGKVAVGLVDKSAEQGKKASDVLKSLVKKTGDGAKQGAKQSISQTDDVLKKLPLENHHVLTDKNKTWTPLFDKITKNYKLDLNGSWNKVKIPHKGRHATEYHKWAYEQLQRIDATAKGNARVFNDMFGKLSRFVNDNPGMLRKSWWK</sequence>
<gene>
    <name evidence="1" type="ORF">JP09_000300</name>
</gene>
<proteinExistence type="predicted"/>
<evidence type="ECO:0000313" key="2">
    <source>
        <dbReference type="Proteomes" id="UP000235653"/>
    </source>
</evidence>
<dbReference type="RefSeq" id="WP_102331390.1">
    <property type="nucleotide sequence ID" value="NZ_CP058566.2"/>
</dbReference>
<keyword evidence="2" id="KW-1185">Reference proteome</keyword>